<dbReference type="PANTHER" id="PTHR38847">
    <property type="match status" value="1"/>
</dbReference>
<evidence type="ECO:0000256" key="1">
    <source>
        <dbReference type="SAM" id="SignalP"/>
    </source>
</evidence>
<gene>
    <name evidence="2" type="ORF">H1R20_g370</name>
</gene>
<feature type="non-terminal residue" evidence="2">
    <location>
        <position position="1"/>
    </location>
</feature>
<evidence type="ECO:0000313" key="3">
    <source>
        <dbReference type="Proteomes" id="UP001140091"/>
    </source>
</evidence>
<feature type="signal peptide" evidence="1">
    <location>
        <begin position="1"/>
        <end position="19"/>
    </location>
</feature>
<feature type="chain" id="PRO_5040978449" description="Secreted protein" evidence="1">
    <location>
        <begin position="20"/>
        <end position="207"/>
    </location>
</feature>
<sequence length="207" mass="21458">MLKALLPIALAVSAIPALANPIVSRAVPAGFSMQVPFLTSRLHRCPASSVTYVLNAAGSAFSIVFSEFSAEAGPGASAGSDTKTCTLNLGMNIPAGYRFSLEAVDSRGFYHLESQVKASRKFTYSFSGSTGTGTTSSEVSGPLQGDFAHIDAFEDAGPSPCGGSTTLNLVSRISVDNTANTSGIGFIAIDTIDSNAALDTRFRWEAC</sequence>
<name>A0A9W8MPT9_9AGAR</name>
<dbReference type="EMBL" id="JANBPK010000022">
    <property type="protein sequence ID" value="KAJ2936728.1"/>
    <property type="molecule type" value="Genomic_DNA"/>
</dbReference>
<proteinExistence type="predicted"/>
<reference evidence="2" key="1">
    <citation type="submission" date="2022-06" db="EMBL/GenBank/DDBJ databases">
        <title>Genome Sequence of Candolleomyces eurysporus.</title>
        <authorList>
            <person name="Buettner E."/>
        </authorList>
    </citation>
    <scope>NUCLEOTIDE SEQUENCE</scope>
    <source>
        <strain evidence="2">VTCC 930004</strain>
    </source>
</reference>
<dbReference type="Proteomes" id="UP001140091">
    <property type="component" value="Unassembled WGS sequence"/>
</dbReference>
<protein>
    <recommendedName>
        <fullName evidence="4">Secreted protein</fullName>
    </recommendedName>
</protein>
<dbReference type="PANTHER" id="PTHR38847:SF1">
    <property type="entry name" value="PSEUDOURIDINE SYNTHASE RSUA_RLUA-LIKE DOMAIN-CONTAINING PROTEIN"/>
    <property type="match status" value="1"/>
</dbReference>
<organism evidence="2 3">
    <name type="scientific">Candolleomyces eurysporus</name>
    <dbReference type="NCBI Taxonomy" id="2828524"/>
    <lineage>
        <taxon>Eukaryota</taxon>
        <taxon>Fungi</taxon>
        <taxon>Dikarya</taxon>
        <taxon>Basidiomycota</taxon>
        <taxon>Agaricomycotina</taxon>
        <taxon>Agaricomycetes</taxon>
        <taxon>Agaricomycetidae</taxon>
        <taxon>Agaricales</taxon>
        <taxon>Agaricineae</taxon>
        <taxon>Psathyrellaceae</taxon>
        <taxon>Candolleomyces</taxon>
    </lineage>
</organism>
<keyword evidence="3" id="KW-1185">Reference proteome</keyword>
<keyword evidence="1" id="KW-0732">Signal</keyword>
<evidence type="ECO:0008006" key="4">
    <source>
        <dbReference type="Google" id="ProtNLM"/>
    </source>
</evidence>
<dbReference type="AlphaFoldDB" id="A0A9W8MPT9"/>
<dbReference type="OrthoDB" id="152248at2759"/>
<evidence type="ECO:0000313" key="2">
    <source>
        <dbReference type="EMBL" id="KAJ2936728.1"/>
    </source>
</evidence>
<dbReference type="InterPro" id="IPR025649">
    <property type="entry name" value="DUF4360"/>
</dbReference>
<dbReference type="Pfam" id="PF14273">
    <property type="entry name" value="DUF4360"/>
    <property type="match status" value="1"/>
</dbReference>
<accession>A0A9W8MPT9</accession>
<comment type="caution">
    <text evidence="2">The sequence shown here is derived from an EMBL/GenBank/DDBJ whole genome shotgun (WGS) entry which is preliminary data.</text>
</comment>